<feature type="domain" description="Glycosyltransferase family 28 N-terminal" evidence="11">
    <location>
        <begin position="4"/>
        <end position="141"/>
    </location>
</feature>
<dbReference type="HAMAP" id="MF_00033">
    <property type="entry name" value="MurG"/>
    <property type="match status" value="1"/>
</dbReference>
<dbReference type="EC" id="2.4.1.227" evidence="10"/>
<keyword evidence="8 10" id="KW-0131">Cell cycle</keyword>
<accession>A0A2N7PLH7</accession>
<comment type="catalytic activity">
    <reaction evidence="10">
        <text>di-trans,octa-cis-undecaprenyl diphospho-N-acetyl-alpha-D-muramoyl-L-alanyl-D-glutamyl-meso-2,6-diaminopimeloyl-D-alanyl-D-alanine + UDP-N-acetyl-alpha-D-glucosamine = di-trans,octa-cis-undecaprenyl diphospho-[N-acetyl-alpha-D-glucosaminyl-(1-&gt;4)]-N-acetyl-alpha-D-muramoyl-L-alanyl-D-glutamyl-meso-2,6-diaminopimeloyl-D-alanyl-D-alanine + UDP + H(+)</text>
        <dbReference type="Rhea" id="RHEA:31227"/>
        <dbReference type="ChEBI" id="CHEBI:15378"/>
        <dbReference type="ChEBI" id="CHEBI:57705"/>
        <dbReference type="ChEBI" id="CHEBI:58223"/>
        <dbReference type="ChEBI" id="CHEBI:61387"/>
        <dbReference type="ChEBI" id="CHEBI:61388"/>
        <dbReference type="EC" id="2.4.1.227"/>
    </reaction>
</comment>
<feature type="domain" description="Glycosyl transferase family 28 C-terminal" evidence="12">
    <location>
        <begin position="179"/>
        <end position="338"/>
    </location>
</feature>
<dbReference type="UniPathway" id="UPA00219"/>
<dbReference type="CDD" id="cd03785">
    <property type="entry name" value="GT28_MurG"/>
    <property type="match status" value="1"/>
</dbReference>
<comment type="subcellular location">
    <subcellularLocation>
        <location evidence="10">Cell membrane</location>
        <topology evidence="10">Peripheral membrane protein</topology>
        <orientation evidence="10">Cytoplasmic side</orientation>
    </subcellularLocation>
</comment>
<protein>
    <recommendedName>
        <fullName evidence="10">UDP-N-acetylglucosamine--N-acetylmuramyl-(pentapeptide) pyrophosphoryl-undecaprenol N-acetylglucosamine transferase</fullName>
        <ecNumber evidence="10">2.4.1.227</ecNumber>
    </recommendedName>
    <alternativeName>
        <fullName evidence="10">Undecaprenyl-PP-MurNAc-pentapeptide-UDPGlcNAc GlcNAc transferase</fullName>
    </alternativeName>
</protein>
<feature type="binding site" evidence="10">
    <location>
        <begin position="10"/>
        <end position="12"/>
    </location>
    <ligand>
        <name>UDP-N-acetyl-alpha-D-glucosamine</name>
        <dbReference type="ChEBI" id="CHEBI:57705"/>
    </ligand>
</feature>
<feature type="binding site" evidence="10">
    <location>
        <position position="122"/>
    </location>
    <ligand>
        <name>UDP-N-acetyl-alpha-D-glucosamine</name>
        <dbReference type="ChEBI" id="CHEBI:57705"/>
    </ligand>
</feature>
<evidence type="ECO:0000256" key="9">
    <source>
        <dbReference type="ARBA" id="ARBA00023316"/>
    </source>
</evidence>
<evidence type="ECO:0000259" key="12">
    <source>
        <dbReference type="Pfam" id="PF04101"/>
    </source>
</evidence>
<evidence type="ECO:0000256" key="4">
    <source>
        <dbReference type="ARBA" id="ARBA00022679"/>
    </source>
</evidence>
<reference evidence="13 14" key="1">
    <citation type="submission" date="2018-01" db="EMBL/GenBank/DDBJ databases">
        <title>Metagenomic assembled genomes from two thermal pools in the Uzon Caldera, Kamchatka, Russia.</title>
        <authorList>
            <person name="Wilkins L."/>
            <person name="Ettinger C."/>
        </authorList>
    </citation>
    <scope>NUCLEOTIDE SEQUENCE [LARGE SCALE GENOMIC DNA]</scope>
    <source>
        <strain evidence="13">ZAV-15</strain>
    </source>
</reference>
<evidence type="ECO:0000256" key="6">
    <source>
        <dbReference type="ARBA" id="ARBA00022984"/>
    </source>
</evidence>
<feature type="binding site" evidence="10">
    <location>
        <position position="163"/>
    </location>
    <ligand>
        <name>UDP-N-acetyl-alpha-D-glucosamine</name>
        <dbReference type="ChEBI" id="CHEBI:57705"/>
    </ligand>
</feature>
<dbReference type="InterPro" id="IPR004276">
    <property type="entry name" value="GlycoTrans_28_N"/>
</dbReference>
<dbReference type="GO" id="GO:0008360">
    <property type="term" value="P:regulation of cell shape"/>
    <property type="evidence" value="ECO:0007669"/>
    <property type="project" value="UniProtKB-KW"/>
</dbReference>
<evidence type="ECO:0000256" key="3">
    <source>
        <dbReference type="ARBA" id="ARBA00022676"/>
    </source>
</evidence>
<comment type="similarity">
    <text evidence="10">Belongs to the glycosyltransferase 28 family. MurG subfamily.</text>
</comment>
<dbReference type="Gene3D" id="3.40.50.2000">
    <property type="entry name" value="Glycogen Phosphorylase B"/>
    <property type="match status" value="2"/>
</dbReference>
<dbReference type="EMBL" id="PNIE01000004">
    <property type="protein sequence ID" value="PMP64569.1"/>
    <property type="molecule type" value="Genomic_DNA"/>
</dbReference>
<keyword evidence="3 10" id="KW-0328">Glycosyltransferase</keyword>
<dbReference type="SUPFAM" id="SSF53756">
    <property type="entry name" value="UDP-Glycosyltransferase/glycogen phosphorylase"/>
    <property type="match status" value="1"/>
</dbReference>
<keyword evidence="9 10" id="KW-0961">Cell wall biogenesis/degradation</keyword>
<comment type="caution">
    <text evidence="13">The sequence shown here is derived from an EMBL/GenBank/DDBJ whole genome shotgun (WGS) entry which is preliminary data.</text>
</comment>
<dbReference type="Pfam" id="PF03033">
    <property type="entry name" value="Glyco_transf_28"/>
    <property type="match status" value="1"/>
</dbReference>
<evidence type="ECO:0000256" key="7">
    <source>
        <dbReference type="ARBA" id="ARBA00023136"/>
    </source>
</evidence>
<feature type="binding site" evidence="10">
    <location>
        <position position="246"/>
    </location>
    <ligand>
        <name>UDP-N-acetyl-alpha-D-glucosamine</name>
        <dbReference type="ChEBI" id="CHEBI:57705"/>
    </ligand>
</feature>
<organism evidence="13 14">
    <name type="scientific">Caldimicrobium thiodismutans</name>
    <dbReference type="NCBI Taxonomy" id="1653476"/>
    <lineage>
        <taxon>Bacteria</taxon>
        <taxon>Pseudomonadati</taxon>
        <taxon>Thermodesulfobacteriota</taxon>
        <taxon>Thermodesulfobacteria</taxon>
        <taxon>Thermodesulfobacteriales</taxon>
        <taxon>Thermodesulfobacteriaceae</taxon>
        <taxon>Caldimicrobium</taxon>
    </lineage>
</organism>
<dbReference type="GO" id="GO:0050511">
    <property type="term" value="F:undecaprenyldiphospho-muramoylpentapeptide beta-N-acetylglucosaminyltransferase activity"/>
    <property type="evidence" value="ECO:0007669"/>
    <property type="project" value="UniProtKB-UniRule"/>
</dbReference>
<dbReference type="GO" id="GO:0071555">
    <property type="term" value="P:cell wall organization"/>
    <property type="evidence" value="ECO:0007669"/>
    <property type="project" value="UniProtKB-KW"/>
</dbReference>
<dbReference type="GO" id="GO:0005975">
    <property type="term" value="P:carbohydrate metabolic process"/>
    <property type="evidence" value="ECO:0007669"/>
    <property type="project" value="InterPro"/>
</dbReference>
<feature type="binding site" evidence="10">
    <location>
        <position position="291"/>
    </location>
    <ligand>
        <name>UDP-N-acetyl-alpha-D-glucosamine</name>
        <dbReference type="ChEBI" id="CHEBI:57705"/>
    </ligand>
</feature>
<keyword evidence="5 10" id="KW-0133">Cell shape</keyword>
<evidence type="ECO:0000256" key="2">
    <source>
        <dbReference type="ARBA" id="ARBA00022618"/>
    </source>
</evidence>
<evidence type="ECO:0000256" key="8">
    <source>
        <dbReference type="ARBA" id="ARBA00023306"/>
    </source>
</evidence>
<dbReference type="GO" id="GO:0009252">
    <property type="term" value="P:peptidoglycan biosynthetic process"/>
    <property type="evidence" value="ECO:0007669"/>
    <property type="project" value="UniProtKB-UniRule"/>
</dbReference>
<evidence type="ECO:0000256" key="10">
    <source>
        <dbReference type="HAMAP-Rule" id="MF_00033"/>
    </source>
</evidence>
<name>A0A2N7PLH7_9BACT</name>
<dbReference type="GO" id="GO:0051301">
    <property type="term" value="P:cell division"/>
    <property type="evidence" value="ECO:0007669"/>
    <property type="project" value="UniProtKB-KW"/>
</dbReference>
<comment type="caution">
    <text evidence="10">Lacks conserved residue(s) required for the propagation of feature annotation.</text>
</comment>
<sequence length="361" mass="41057">MRWVITAGGTGGHLIPGIALAEEIMERGEELIFISGKRPVEKHILRDKPFKVYHLEVEGLVGRPFKDKIRAGLKLIRAYWEAKKILKEFKPKVIIAEGGYVSVPVVLAGKRLGIKTALHEQNIIPGKANLFLSKMVDKVFISFPESKKYFPEEKVIFSGNPVRKELLLPRKRTHQGIGLLIIGGSLGARFLNELMLKLSPRLFEAFPNLYLIHQTGLEDFEWVKGKYEELSLFNKYKEQIKIFPFIEDMGWAYCEADLVIARAGATTLAELMALKKPAILIPYPYATGRHQDRNAEFLVSLGGALKFNQEELKEEEFFETLKDLLSHKERLEKMKMAYEVLKMGKASEIILSEMEKLAKGV</sequence>
<proteinExistence type="inferred from homology"/>
<dbReference type="InterPro" id="IPR006009">
    <property type="entry name" value="GlcNAc_MurG"/>
</dbReference>
<dbReference type="Pfam" id="PF04101">
    <property type="entry name" value="Glyco_tran_28_C"/>
    <property type="match status" value="1"/>
</dbReference>
<keyword evidence="7 10" id="KW-0472">Membrane</keyword>
<evidence type="ECO:0000313" key="13">
    <source>
        <dbReference type="EMBL" id="PMP64569.1"/>
    </source>
</evidence>
<evidence type="ECO:0000256" key="5">
    <source>
        <dbReference type="ARBA" id="ARBA00022960"/>
    </source>
</evidence>
<dbReference type="InterPro" id="IPR007235">
    <property type="entry name" value="Glyco_trans_28_C"/>
</dbReference>
<keyword evidence="2 10" id="KW-0132">Cell division</keyword>
<dbReference type="PANTHER" id="PTHR21015:SF22">
    <property type="entry name" value="GLYCOSYLTRANSFERASE"/>
    <property type="match status" value="1"/>
</dbReference>
<dbReference type="GO" id="GO:0051991">
    <property type="term" value="F:UDP-N-acetyl-D-glucosamine:N-acetylmuramoyl-L-alanyl-D-glutamyl-meso-2,6-diaminopimelyl-D-alanyl-D-alanine-diphosphoundecaprenol 4-beta-N-acetylglucosaminlytransferase activity"/>
    <property type="evidence" value="ECO:0007669"/>
    <property type="project" value="RHEA"/>
</dbReference>
<comment type="pathway">
    <text evidence="10">Cell wall biogenesis; peptidoglycan biosynthesis.</text>
</comment>
<comment type="function">
    <text evidence="10">Cell wall formation. Catalyzes the transfer of a GlcNAc subunit on undecaprenyl-pyrophosphoryl-MurNAc-pentapeptide (lipid intermediate I) to form undecaprenyl-pyrophosphoryl-MurNAc-(pentapeptide)GlcNAc (lipid intermediate II).</text>
</comment>
<dbReference type="GO" id="GO:0005886">
    <property type="term" value="C:plasma membrane"/>
    <property type="evidence" value="ECO:0007669"/>
    <property type="project" value="UniProtKB-SubCell"/>
</dbReference>
<gene>
    <name evidence="10 13" type="primary">murG</name>
    <name evidence="13" type="ORF">C0197_00120</name>
</gene>
<evidence type="ECO:0000256" key="1">
    <source>
        <dbReference type="ARBA" id="ARBA00022475"/>
    </source>
</evidence>
<keyword evidence="4 10" id="KW-0808">Transferase</keyword>
<keyword evidence="6 10" id="KW-0573">Peptidoglycan synthesis</keyword>
<dbReference type="NCBIfam" id="TIGR01133">
    <property type="entry name" value="murG"/>
    <property type="match status" value="1"/>
</dbReference>
<evidence type="ECO:0000259" key="11">
    <source>
        <dbReference type="Pfam" id="PF03033"/>
    </source>
</evidence>
<dbReference type="Proteomes" id="UP000235731">
    <property type="component" value="Unassembled WGS sequence"/>
</dbReference>
<dbReference type="AlphaFoldDB" id="A0A2N7PLH7"/>
<keyword evidence="1 10" id="KW-1003">Cell membrane</keyword>
<feature type="binding site" evidence="10">
    <location>
        <position position="185"/>
    </location>
    <ligand>
        <name>UDP-N-acetyl-alpha-D-glucosamine</name>
        <dbReference type="ChEBI" id="CHEBI:57705"/>
    </ligand>
</feature>
<dbReference type="PANTHER" id="PTHR21015">
    <property type="entry name" value="UDP-N-ACETYLGLUCOSAMINE--N-ACETYLMURAMYL-(PENTAPEPTIDE) PYROPHOSPHORYL-UNDECAPRENOL N-ACETYLGLUCOSAMINE TRANSFERASE 1"/>
    <property type="match status" value="1"/>
</dbReference>
<evidence type="ECO:0000313" key="14">
    <source>
        <dbReference type="Proteomes" id="UP000235731"/>
    </source>
</evidence>